<feature type="binding site" evidence="2">
    <location>
        <position position="78"/>
    </location>
    <ligand>
        <name>Cu cation</name>
        <dbReference type="ChEBI" id="CHEBI:23378"/>
    </ligand>
</feature>
<proteinExistence type="inferred from homology"/>
<evidence type="ECO:0000256" key="1">
    <source>
        <dbReference type="ARBA" id="ARBA00010996"/>
    </source>
</evidence>
<protein>
    <submittedName>
        <fullName evidence="5">SCO family protein</fullName>
    </submittedName>
</protein>
<keyword evidence="3" id="KW-1015">Disulfide bond</keyword>
<dbReference type="InterPro" id="IPR036249">
    <property type="entry name" value="Thioredoxin-like_sf"/>
</dbReference>
<evidence type="ECO:0000256" key="4">
    <source>
        <dbReference type="SAM" id="Phobius"/>
    </source>
</evidence>
<keyword evidence="2" id="KW-0186">Copper</keyword>
<dbReference type="AlphaFoldDB" id="A0A8J7CL46"/>
<evidence type="ECO:0000256" key="3">
    <source>
        <dbReference type="PIRSR" id="PIRSR603782-2"/>
    </source>
</evidence>
<dbReference type="Proteomes" id="UP000648239">
    <property type="component" value="Unassembled WGS sequence"/>
</dbReference>
<comment type="similarity">
    <text evidence="1">Belongs to the SCO1/2 family.</text>
</comment>
<feature type="transmembrane region" description="Helical" evidence="4">
    <location>
        <begin position="15"/>
        <end position="33"/>
    </location>
</feature>
<accession>A0A8J7CL46</accession>
<evidence type="ECO:0000313" key="5">
    <source>
        <dbReference type="EMBL" id="MBD3867948.1"/>
    </source>
</evidence>
<evidence type="ECO:0000313" key="6">
    <source>
        <dbReference type="Proteomes" id="UP000648239"/>
    </source>
</evidence>
<reference evidence="5 6" key="1">
    <citation type="submission" date="2020-08" db="EMBL/GenBank/DDBJ databases">
        <title>Acidobacteriota in marine sediments use diverse sulfur dissimilation pathways.</title>
        <authorList>
            <person name="Wasmund K."/>
        </authorList>
    </citation>
    <scope>NUCLEOTIDE SEQUENCE [LARGE SCALE GENOMIC DNA]</scope>
    <source>
        <strain evidence="5">MAG AM4</strain>
    </source>
</reference>
<keyword evidence="2" id="KW-0479">Metal-binding</keyword>
<gene>
    <name evidence="5" type="ORF">IFK94_07480</name>
</gene>
<dbReference type="Pfam" id="PF02630">
    <property type="entry name" value="SCO1-SenC"/>
    <property type="match status" value="1"/>
</dbReference>
<dbReference type="EMBL" id="JACXWD010000019">
    <property type="protein sequence ID" value="MBD3867948.1"/>
    <property type="molecule type" value="Genomic_DNA"/>
</dbReference>
<organism evidence="5 6">
    <name type="scientific">Candidatus Polarisedimenticola svalbardensis</name>
    <dbReference type="NCBI Taxonomy" id="2886004"/>
    <lineage>
        <taxon>Bacteria</taxon>
        <taxon>Pseudomonadati</taxon>
        <taxon>Acidobacteriota</taxon>
        <taxon>Candidatus Polarisedimenticolia</taxon>
        <taxon>Candidatus Polarisedimenticolales</taxon>
        <taxon>Candidatus Polarisedimenticolaceae</taxon>
        <taxon>Candidatus Polarisedimenticola</taxon>
    </lineage>
</organism>
<comment type="caution">
    <text evidence="5">The sequence shown here is derived from an EMBL/GenBank/DDBJ whole genome shotgun (WGS) entry which is preliminary data.</text>
</comment>
<evidence type="ECO:0000256" key="2">
    <source>
        <dbReference type="PIRSR" id="PIRSR603782-1"/>
    </source>
</evidence>
<keyword evidence="4" id="KW-1133">Transmembrane helix</keyword>
<feature type="binding site" evidence="2">
    <location>
        <position position="82"/>
    </location>
    <ligand>
        <name>Cu cation</name>
        <dbReference type="ChEBI" id="CHEBI:23378"/>
    </ligand>
</feature>
<dbReference type="InterPro" id="IPR003782">
    <property type="entry name" value="SCO1/SenC"/>
</dbReference>
<dbReference type="SUPFAM" id="SSF52833">
    <property type="entry name" value="Thioredoxin-like"/>
    <property type="match status" value="1"/>
</dbReference>
<keyword evidence="4" id="KW-0812">Transmembrane</keyword>
<dbReference type="CDD" id="cd02968">
    <property type="entry name" value="SCO"/>
    <property type="match status" value="1"/>
</dbReference>
<sequence>MNSERQPRPWFRNPYVLYFVIGVILLTGARLLWPEKSPVPPLLVELPAWELTDQDGAPFGSADLEGRIYIASFFFTRCKTICPTLTRSMRSLQDSLAEEGIDTDTVKLVSISVDPEYDTPLKLRAFAQLHGVDPARWTLLTGDRDAIRNLLEDGFMVGMGELSEPTAGLFDIAHSAKFALVDRSAGMRGHYASEGHERDIVLQHAIYLAGHPQP</sequence>
<name>A0A8J7CL46_9BACT</name>
<keyword evidence="4" id="KW-0472">Membrane</keyword>
<feature type="disulfide bond" description="Redox-active" evidence="3">
    <location>
        <begin position="78"/>
        <end position="82"/>
    </location>
</feature>
<feature type="binding site" evidence="2">
    <location>
        <position position="174"/>
    </location>
    <ligand>
        <name>Cu cation</name>
        <dbReference type="ChEBI" id="CHEBI:23378"/>
    </ligand>
</feature>
<dbReference type="PANTHER" id="PTHR12151:SF25">
    <property type="entry name" value="LINALOOL DEHYDRATASE_ISOMERASE DOMAIN-CONTAINING PROTEIN"/>
    <property type="match status" value="1"/>
</dbReference>
<dbReference type="Gene3D" id="3.40.30.10">
    <property type="entry name" value="Glutaredoxin"/>
    <property type="match status" value="1"/>
</dbReference>
<dbReference type="GO" id="GO:0046872">
    <property type="term" value="F:metal ion binding"/>
    <property type="evidence" value="ECO:0007669"/>
    <property type="project" value="UniProtKB-KW"/>
</dbReference>
<dbReference type="PANTHER" id="PTHR12151">
    <property type="entry name" value="ELECTRON TRANSPORT PROTIN SCO1/SENC FAMILY MEMBER"/>
    <property type="match status" value="1"/>
</dbReference>